<gene>
    <name evidence="12" type="ORF">GQE99_15955</name>
</gene>
<dbReference type="Gene3D" id="1.10.760.10">
    <property type="entry name" value="Cytochrome c-like domain"/>
    <property type="match status" value="2"/>
</dbReference>
<keyword evidence="4 9" id="KW-0479">Metal-binding</keyword>
<dbReference type="RefSeq" id="WP_161352630.1">
    <property type="nucleotide sequence ID" value="NZ_WTUX01000019.1"/>
</dbReference>
<keyword evidence="2" id="KW-0813">Transport</keyword>
<accession>A0A845MAV9</accession>
<keyword evidence="13" id="KW-1185">Reference proteome</keyword>
<protein>
    <recommendedName>
        <fullName evidence="11">Cytochrome c domain-containing protein</fullName>
    </recommendedName>
</protein>
<dbReference type="InterPro" id="IPR036909">
    <property type="entry name" value="Cyt_c-like_dom_sf"/>
</dbReference>
<dbReference type="InterPro" id="IPR050597">
    <property type="entry name" value="Cytochrome_c_Oxidase_Subunit"/>
</dbReference>
<keyword evidence="10" id="KW-0732">Signal</keyword>
<dbReference type="InterPro" id="IPR024167">
    <property type="entry name" value="Cytochrome_c4-like"/>
</dbReference>
<dbReference type="PANTHER" id="PTHR33751:SF9">
    <property type="entry name" value="CYTOCHROME C4"/>
    <property type="match status" value="1"/>
</dbReference>
<evidence type="ECO:0000256" key="1">
    <source>
        <dbReference type="ARBA" id="ARBA00004418"/>
    </source>
</evidence>
<evidence type="ECO:0000256" key="9">
    <source>
        <dbReference type="PIRSR" id="PIRSR000005-2"/>
    </source>
</evidence>
<evidence type="ECO:0000256" key="7">
    <source>
        <dbReference type="ARBA" id="ARBA00023004"/>
    </source>
</evidence>
<feature type="signal peptide" evidence="10">
    <location>
        <begin position="1"/>
        <end position="21"/>
    </location>
</feature>
<comment type="subcellular location">
    <subcellularLocation>
        <location evidence="1">Periplasm</location>
    </subcellularLocation>
</comment>
<evidence type="ECO:0000313" key="12">
    <source>
        <dbReference type="EMBL" id="MZR14514.1"/>
    </source>
</evidence>
<sequence length="200" mass="21498">MIRTLALLAFAAMPISAPAQSADILLNCSSCHAVGPDRPVAGAAFPDLNGQPIRYLERQLEAFQVGDRRHRQMELTATALGDGTGAMARLYSGAPLPDLTRRMDGATPALVTDGDWDRGLPPCASCHSLSPDDDRARTAPRLHGQPEGYLAAQLEAYADGNRTSDPMGRMRAFAARLDAGEIAELSRYYAAWQISEADDD</sequence>
<feature type="binding site" description="covalent" evidence="8">
    <location>
        <position position="123"/>
    </location>
    <ligand>
        <name>heme c</name>
        <dbReference type="ChEBI" id="CHEBI:61717"/>
        <label>2</label>
    </ligand>
</feature>
<feature type="binding site" description="axial binding residue" evidence="9">
    <location>
        <position position="32"/>
    </location>
    <ligand>
        <name>heme c</name>
        <dbReference type="ChEBI" id="CHEBI:61717"/>
        <label>1</label>
    </ligand>
    <ligandPart>
        <name>Fe</name>
        <dbReference type="ChEBI" id="CHEBI:18248"/>
    </ligandPart>
</feature>
<feature type="binding site" description="axial binding residue" evidence="9">
    <location>
        <position position="170"/>
    </location>
    <ligand>
        <name>heme c</name>
        <dbReference type="ChEBI" id="CHEBI:61717"/>
        <label>2</label>
    </ligand>
    <ligandPart>
        <name>Fe</name>
        <dbReference type="ChEBI" id="CHEBI:18248"/>
    </ligandPart>
</feature>
<keyword evidence="3 8" id="KW-0349">Heme</keyword>
<dbReference type="Proteomes" id="UP000467322">
    <property type="component" value="Unassembled WGS sequence"/>
</dbReference>
<feature type="domain" description="Cytochrome c" evidence="11">
    <location>
        <begin position="109"/>
        <end position="193"/>
    </location>
</feature>
<evidence type="ECO:0000256" key="10">
    <source>
        <dbReference type="SAM" id="SignalP"/>
    </source>
</evidence>
<evidence type="ECO:0000256" key="6">
    <source>
        <dbReference type="ARBA" id="ARBA00022982"/>
    </source>
</evidence>
<keyword evidence="6" id="KW-0249">Electron transport</keyword>
<dbReference type="PANTHER" id="PTHR33751">
    <property type="entry name" value="CBB3-TYPE CYTOCHROME C OXIDASE SUBUNIT FIXP"/>
    <property type="match status" value="1"/>
</dbReference>
<organism evidence="12 13">
    <name type="scientific">Maritimibacter harenae</name>
    <dbReference type="NCBI Taxonomy" id="2606218"/>
    <lineage>
        <taxon>Bacteria</taxon>
        <taxon>Pseudomonadati</taxon>
        <taxon>Pseudomonadota</taxon>
        <taxon>Alphaproteobacteria</taxon>
        <taxon>Rhodobacterales</taxon>
        <taxon>Roseobacteraceae</taxon>
        <taxon>Maritimibacter</taxon>
    </lineage>
</organism>
<feature type="binding site" description="axial binding residue" evidence="9">
    <location>
        <position position="73"/>
    </location>
    <ligand>
        <name>heme c</name>
        <dbReference type="ChEBI" id="CHEBI:61717"/>
        <label>1</label>
    </ligand>
    <ligandPart>
        <name>Fe</name>
        <dbReference type="ChEBI" id="CHEBI:18248"/>
    </ligandPart>
</feature>
<comment type="caution">
    <text evidence="12">The sequence shown here is derived from an EMBL/GenBank/DDBJ whole genome shotgun (WGS) entry which is preliminary data.</text>
</comment>
<feature type="binding site" description="covalent" evidence="8">
    <location>
        <position position="126"/>
    </location>
    <ligand>
        <name>heme c</name>
        <dbReference type="ChEBI" id="CHEBI:61717"/>
        <label>2</label>
    </ligand>
</feature>
<dbReference type="GO" id="GO:0042597">
    <property type="term" value="C:periplasmic space"/>
    <property type="evidence" value="ECO:0007669"/>
    <property type="project" value="UniProtKB-SubCell"/>
</dbReference>
<evidence type="ECO:0000256" key="4">
    <source>
        <dbReference type="ARBA" id="ARBA00022723"/>
    </source>
</evidence>
<proteinExistence type="predicted"/>
<dbReference type="GO" id="GO:0009055">
    <property type="term" value="F:electron transfer activity"/>
    <property type="evidence" value="ECO:0007669"/>
    <property type="project" value="InterPro"/>
</dbReference>
<keyword evidence="5" id="KW-0574">Periplasm</keyword>
<dbReference type="EMBL" id="WTUX01000019">
    <property type="protein sequence ID" value="MZR14514.1"/>
    <property type="molecule type" value="Genomic_DNA"/>
</dbReference>
<comment type="PTM">
    <text evidence="8">Binds 2 heme c groups covalently per subunit.</text>
</comment>
<evidence type="ECO:0000256" key="3">
    <source>
        <dbReference type="ARBA" id="ARBA00022617"/>
    </source>
</evidence>
<dbReference type="PROSITE" id="PS51007">
    <property type="entry name" value="CYTC"/>
    <property type="match status" value="1"/>
</dbReference>
<feature type="binding site" description="covalent" evidence="8">
    <location>
        <position position="28"/>
    </location>
    <ligand>
        <name>heme c</name>
        <dbReference type="ChEBI" id="CHEBI:61717"/>
        <label>1</label>
    </ligand>
</feature>
<reference evidence="12 13" key="1">
    <citation type="submission" date="2019-12" db="EMBL/GenBank/DDBJ databases">
        <title>Maritimibacter sp. nov. sp. isolated from sea sand.</title>
        <authorList>
            <person name="Kim J."/>
            <person name="Jeong S.E."/>
            <person name="Jung H.S."/>
            <person name="Jeon C.O."/>
        </authorList>
    </citation>
    <scope>NUCLEOTIDE SEQUENCE [LARGE SCALE GENOMIC DNA]</scope>
    <source>
        <strain evidence="12 13">DP07</strain>
    </source>
</reference>
<dbReference type="InterPro" id="IPR009056">
    <property type="entry name" value="Cyt_c-like_dom"/>
</dbReference>
<dbReference type="GO" id="GO:0020037">
    <property type="term" value="F:heme binding"/>
    <property type="evidence" value="ECO:0007669"/>
    <property type="project" value="InterPro"/>
</dbReference>
<dbReference type="PIRSF" id="PIRSF000005">
    <property type="entry name" value="Cytochrome_c4"/>
    <property type="match status" value="1"/>
</dbReference>
<dbReference type="SUPFAM" id="SSF46626">
    <property type="entry name" value="Cytochrome c"/>
    <property type="match status" value="2"/>
</dbReference>
<dbReference type="GO" id="GO:0005506">
    <property type="term" value="F:iron ion binding"/>
    <property type="evidence" value="ECO:0007669"/>
    <property type="project" value="InterPro"/>
</dbReference>
<keyword evidence="7 9" id="KW-0408">Iron</keyword>
<evidence type="ECO:0000256" key="8">
    <source>
        <dbReference type="PIRSR" id="PIRSR000005-1"/>
    </source>
</evidence>
<evidence type="ECO:0000256" key="2">
    <source>
        <dbReference type="ARBA" id="ARBA00022448"/>
    </source>
</evidence>
<evidence type="ECO:0000313" key="13">
    <source>
        <dbReference type="Proteomes" id="UP000467322"/>
    </source>
</evidence>
<feature type="chain" id="PRO_5033023764" description="Cytochrome c domain-containing protein" evidence="10">
    <location>
        <begin position="22"/>
        <end position="200"/>
    </location>
</feature>
<name>A0A845MAV9_9RHOB</name>
<feature type="binding site" description="covalent" evidence="8">
    <location>
        <position position="31"/>
    </location>
    <ligand>
        <name>heme c</name>
        <dbReference type="ChEBI" id="CHEBI:61717"/>
        <label>1</label>
    </ligand>
</feature>
<evidence type="ECO:0000259" key="11">
    <source>
        <dbReference type="PROSITE" id="PS51007"/>
    </source>
</evidence>
<evidence type="ECO:0000256" key="5">
    <source>
        <dbReference type="ARBA" id="ARBA00022764"/>
    </source>
</evidence>
<dbReference type="AlphaFoldDB" id="A0A845MAV9"/>
<feature type="binding site" description="axial binding residue" evidence="9">
    <location>
        <position position="127"/>
    </location>
    <ligand>
        <name>heme c</name>
        <dbReference type="ChEBI" id="CHEBI:61717"/>
        <label>2</label>
    </ligand>
    <ligandPart>
        <name>Fe</name>
        <dbReference type="ChEBI" id="CHEBI:18248"/>
    </ligandPart>
</feature>